<keyword evidence="2" id="KW-1185">Reference proteome</keyword>
<evidence type="ECO:0008006" key="3">
    <source>
        <dbReference type="Google" id="ProtNLM"/>
    </source>
</evidence>
<protein>
    <recommendedName>
        <fullName evidence="3">Lipoprotein</fullName>
    </recommendedName>
</protein>
<accession>A0AAX3BGG6</accession>
<dbReference type="Proteomes" id="UP001056539">
    <property type="component" value="Chromosome"/>
</dbReference>
<gene>
    <name evidence="1" type="ORF">KDW03_05465</name>
</gene>
<proteinExistence type="predicted"/>
<dbReference type="RefSeq" id="WP_271436379.1">
    <property type="nucleotide sequence ID" value="NZ_CP073355.1"/>
</dbReference>
<reference evidence="1" key="1">
    <citation type="submission" date="2021-04" db="EMBL/GenBank/DDBJ databases">
        <authorList>
            <person name="Postec A."/>
        </authorList>
    </citation>
    <scope>NUCLEOTIDE SEQUENCE</scope>
    <source>
        <strain evidence="1">F1F22</strain>
    </source>
</reference>
<sequence length="320" mass="36439">MVRKFFLGWWIFFLIGCGFVVEDPSSESIDYVSLMTNVQSLTVAKGSSYTLSLPDTNEWYPQVYRTPWNKTYLFYIRGNFSGPCTLYAAEMDDEGNFKKPSVITNNLLSSIFAIFDGRKGNERVPIIYLRSYSPAFYELTPDFGLAQIFGFSFDLSPLMVWNGSAWETWAVYNSGESWRRVEVFSTTGGWDFQETSIILGYDIVQFFSTPMGGVGVIGNGESNFALLMVKEKDQTGPPFVFQQVVITIKGNTTNLSSNWILSSTLVGVNSPFVDAQGGYQIYFSWQEEGKNFTFPVGDLYRFRYLTWDKLMPRDIRSKLP</sequence>
<dbReference type="PROSITE" id="PS51257">
    <property type="entry name" value="PROKAR_LIPOPROTEIN"/>
    <property type="match status" value="1"/>
</dbReference>
<evidence type="ECO:0000313" key="2">
    <source>
        <dbReference type="Proteomes" id="UP001056539"/>
    </source>
</evidence>
<dbReference type="EMBL" id="CP073355">
    <property type="protein sequence ID" value="URA11245.1"/>
    <property type="molecule type" value="Genomic_DNA"/>
</dbReference>
<dbReference type="KEGG" id="taqu:KDW03_05465"/>
<evidence type="ECO:0000313" key="1">
    <source>
        <dbReference type="EMBL" id="URA11245.1"/>
    </source>
</evidence>
<name>A0AAX3BGG6_9SPIR</name>
<reference evidence="1" key="2">
    <citation type="submission" date="2022-06" db="EMBL/GenBank/DDBJ databases">
        <title>Thermospira aquatica gen. nov., sp. nov.</title>
        <authorList>
            <person name="Ben Ali Gam Z."/>
            <person name="Labat M."/>
        </authorList>
    </citation>
    <scope>NUCLEOTIDE SEQUENCE</scope>
    <source>
        <strain evidence="1">F1F22</strain>
    </source>
</reference>
<organism evidence="1 2">
    <name type="scientific">Thermospira aquatica</name>
    <dbReference type="NCBI Taxonomy" id="2828656"/>
    <lineage>
        <taxon>Bacteria</taxon>
        <taxon>Pseudomonadati</taxon>
        <taxon>Spirochaetota</taxon>
        <taxon>Spirochaetia</taxon>
        <taxon>Brevinematales</taxon>
        <taxon>Thermospiraceae</taxon>
        <taxon>Thermospira</taxon>
    </lineage>
</organism>
<dbReference type="AlphaFoldDB" id="A0AAX3BGG6"/>